<feature type="chain" id="PRO_5025426204" evidence="1">
    <location>
        <begin position="20"/>
        <end position="366"/>
    </location>
</feature>
<accession>A0A6A6U258</accession>
<dbReference type="AlphaFoldDB" id="A0A6A6U258"/>
<feature type="signal peptide" evidence="1">
    <location>
        <begin position="1"/>
        <end position="19"/>
    </location>
</feature>
<keyword evidence="3" id="KW-1185">Reference proteome</keyword>
<sequence>MKFTSTTAALLAAVPVVFAQTNCTTVNTNTGCKILGYDVIGATYYYATTDAQEVGENLQAVGCSAGSTAQVFAKASNGQTYPCSNLLLDGTSQLVQCTGLTRGTVPAGSLGVYVAIPGSNGTTTVSGTYTIAHTQASTTVVAPTLTATTTPLSTVLTTKTTTFTNTVQAAPKTATLAVLIGAATVTVIPAASTVTSTVKQTLGSTVVKFAVVSTTVTAGATCTGTYRVAPAGLKKRGDEDEDEVPEPRNLMRRQLNAGIGLLGDGPATVSVYPSAAILTTTAATGVTTVTLTASAADAVVTVAASPATVTIEKGLLVATKSVTAVKVTFTKTVATTTSLAVVTTTSTLTYTATVQGSPTTCAKPAS</sequence>
<name>A0A6A6U258_9PEZI</name>
<organism evidence="2 3">
    <name type="scientific">Microthyrium microscopicum</name>
    <dbReference type="NCBI Taxonomy" id="703497"/>
    <lineage>
        <taxon>Eukaryota</taxon>
        <taxon>Fungi</taxon>
        <taxon>Dikarya</taxon>
        <taxon>Ascomycota</taxon>
        <taxon>Pezizomycotina</taxon>
        <taxon>Dothideomycetes</taxon>
        <taxon>Dothideomycetes incertae sedis</taxon>
        <taxon>Microthyriales</taxon>
        <taxon>Microthyriaceae</taxon>
        <taxon>Microthyrium</taxon>
    </lineage>
</organism>
<dbReference type="EMBL" id="MU004240">
    <property type="protein sequence ID" value="KAF2665726.1"/>
    <property type="molecule type" value="Genomic_DNA"/>
</dbReference>
<evidence type="ECO:0000256" key="1">
    <source>
        <dbReference type="SAM" id="SignalP"/>
    </source>
</evidence>
<gene>
    <name evidence="2" type="ORF">BT63DRAFT_459306</name>
</gene>
<reference evidence="2" key="1">
    <citation type="journal article" date="2020" name="Stud. Mycol.">
        <title>101 Dothideomycetes genomes: a test case for predicting lifestyles and emergence of pathogens.</title>
        <authorList>
            <person name="Haridas S."/>
            <person name="Albert R."/>
            <person name="Binder M."/>
            <person name="Bloem J."/>
            <person name="Labutti K."/>
            <person name="Salamov A."/>
            <person name="Andreopoulos B."/>
            <person name="Baker S."/>
            <person name="Barry K."/>
            <person name="Bills G."/>
            <person name="Bluhm B."/>
            <person name="Cannon C."/>
            <person name="Castanera R."/>
            <person name="Culley D."/>
            <person name="Daum C."/>
            <person name="Ezra D."/>
            <person name="Gonzalez J."/>
            <person name="Henrissat B."/>
            <person name="Kuo A."/>
            <person name="Liang C."/>
            <person name="Lipzen A."/>
            <person name="Lutzoni F."/>
            <person name="Magnuson J."/>
            <person name="Mondo S."/>
            <person name="Nolan M."/>
            <person name="Ohm R."/>
            <person name="Pangilinan J."/>
            <person name="Park H.-J."/>
            <person name="Ramirez L."/>
            <person name="Alfaro M."/>
            <person name="Sun H."/>
            <person name="Tritt A."/>
            <person name="Yoshinaga Y."/>
            <person name="Zwiers L.-H."/>
            <person name="Turgeon B."/>
            <person name="Goodwin S."/>
            <person name="Spatafora J."/>
            <person name="Crous P."/>
            <person name="Grigoriev I."/>
        </authorList>
    </citation>
    <scope>NUCLEOTIDE SEQUENCE</scope>
    <source>
        <strain evidence="2">CBS 115976</strain>
    </source>
</reference>
<keyword evidence="1" id="KW-0732">Signal</keyword>
<protein>
    <submittedName>
        <fullName evidence="2">Uncharacterized protein</fullName>
    </submittedName>
</protein>
<evidence type="ECO:0000313" key="3">
    <source>
        <dbReference type="Proteomes" id="UP000799302"/>
    </source>
</evidence>
<evidence type="ECO:0000313" key="2">
    <source>
        <dbReference type="EMBL" id="KAF2665726.1"/>
    </source>
</evidence>
<dbReference type="Proteomes" id="UP000799302">
    <property type="component" value="Unassembled WGS sequence"/>
</dbReference>
<proteinExistence type="predicted"/>